<dbReference type="EMBL" id="CAJVPW010000691">
    <property type="protein sequence ID" value="CAG8462735.1"/>
    <property type="molecule type" value="Genomic_DNA"/>
</dbReference>
<evidence type="ECO:0000313" key="1">
    <source>
        <dbReference type="EMBL" id="CAG8462735.1"/>
    </source>
</evidence>
<proteinExistence type="predicted"/>
<accession>A0ACA9KAT3</accession>
<reference evidence="1" key="1">
    <citation type="submission" date="2021-06" db="EMBL/GenBank/DDBJ databases">
        <authorList>
            <person name="Kallberg Y."/>
            <person name="Tangrot J."/>
            <person name="Rosling A."/>
        </authorList>
    </citation>
    <scope>NUCLEOTIDE SEQUENCE</scope>
    <source>
        <strain evidence="1">28 12/20/2015</strain>
    </source>
</reference>
<sequence length="220" mass="25604">MPSVKVTSEYHATCNENERKYCRKKYKNSRCNLLNFDNRHMIGNMVHTCYYCGAKFWLDEKSLGNEVNLIFTTCCNKGKVVLPSMQLTSDIFMRLLTLSIPEGCGFHKNIRAYNAAFAFISLGIHIDESITEQWDNNLYYLHCTTNNHHGNFAKDVENCALLHLQSILRLQNHSFEEFPPMPLPSDILKEPDRLIREELNYDTHSLTQFCEINENNLNQD</sequence>
<evidence type="ECO:0000313" key="2">
    <source>
        <dbReference type="Proteomes" id="UP000789366"/>
    </source>
</evidence>
<gene>
    <name evidence="1" type="ORF">SPELUC_LOCUS1334</name>
</gene>
<protein>
    <submittedName>
        <fullName evidence="1">1080_t:CDS:1</fullName>
    </submittedName>
</protein>
<organism evidence="1 2">
    <name type="scientific">Cetraspora pellucida</name>
    <dbReference type="NCBI Taxonomy" id="1433469"/>
    <lineage>
        <taxon>Eukaryota</taxon>
        <taxon>Fungi</taxon>
        <taxon>Fungi incertae sedis</taxon>
        <taxon>Mucoromycota</taxon>
        <taxon>Glomeromycotina</taxon>
        <taxon>Glomeromycetes</taxon>
        <taxon>Diversisporales</taxon>
        <taxon>Gigasporaceae</taxon>
        <taxon>Cetraspora</taxon>
    </lineage>
</organism>
<name>A0ACA9KAT3_9GLOM</name>
<comment type="caution">
    <text evidence="1">The sequence shown here is derived from an EMBL/GenBank/DDBJ whole genome shotgun (WGS) entry which is preliminary data.</text>
</comment>
<dbReference type="Proteomes" id="UP000789366">
    <property type="component" value="Unassembled WGS sequence"/>
</dbReference>
<keyword evidence="2" id="KW-1185">Reference proteome</keyword>